<keyword evidence="3" id="KW-1185">Reference proteome</keyword>
<dbReference type="eggNOG" id="COG2226">
    <property type="taxonomic scope" value="Bacteria"/>
</dbReference>
<dbReference type="EMBL" id="CP003740">
    <property type="protein sequence ID" value="AGI67065.1"/>
    <property type="molecule type" value="Genomic_DNA"/>
</dbReference>
<evidence type="ECO:0000313" key="2">
    <source>
        <dbReference type="EMBL" id="AGI67065.1"/>
    </source>
</evidence>
<dbReference type="AlphaFoldDB" id="M9RB82"/>
<keyword evidence="2" id="KW-0489">Methyltransferase</keyword>
<dbReference type="PANTHER" id="PTHR43591:SF24">
    <property type="entry name" value="2-METHOXY-6-POLYPRENYL-1,4-BENZOQUINOL METHYLASE, MITOCHONDRIAL"/>
    <property type="match status" value="1"/>
</dbReference>
<dbReference type="CDD" id="cd02440">
    <property type="entry name" value="AdoMet_MTases"/>
    <property type="match status" value="1"/>
</dbReference>
<dbReference type="GO" id="GO:0032259">
    <property type="term" value="P:methylation"/>
    <property type="evidence" value="ECO:0007669"/>
    <property type="project" value="UniProtKB-KW"/>
</dbReference>
<sequence>MSFQLSGSAPEIYENSMVPLWFGRWAEALLTFVSLKTGETVLDVACGTGVTTRIAKRDVGSDGRVTGLDINAGMLAKARELADDMDITWIESDVIGTGLPKDSFNAVISQHGYHYFPDQPAALKEFYRVLAPSGRIAMSIWDGHSAYTKALCSAVEKFISPEIAKKQRGQRQTPSANRLIAGLSEAGFRNVTVARQELSIKVPLAATFVPLHLGSMPIANAFHSLPNEEKEALIADVAHTLRGQVVDDQIVYQDAVNVVTGLK</sequence>
<accession>M9RB82</accession>
<dbReference type="PANTHER" id="PTHR43591">
    <property type="entry name" value="METHYLTRANSFERASE"/>
    <property type="match status" value="1"/>
</dbReference>
<name>M9RB82_9RHOB</name>
<evidence type="ECO:0000313" key="3">
    <source>
        <dbReference type="Proteomes" id="UP000005307"/>
    </source>
</evidence>
<dbReference type="HOGENOM" id="CLU_037990_2_5_5"/>
<protein>
    <submittedName>
        <fullName evidence="2">Methyltransferase</fullName>
        <ecNumber evidence="2">2.1.1.-</ecNumber>
    </submittedName>
</protein>
<feature type="domain" description="Methyltransferase" evidence="1">
    <location>
        <begin position="41"/>
        <end position="134"/>
    </location>
</feature>
<evidence type="ECO:0000259" key="1">
    <source>
        <dbReference type="Pfam" id="PF13649"/>
    </source>
</evidence>
<dbReference type="InterPro" id="IPR029063">
    <property type="entry name" value="SAM-dependent_MTases_sf"/>
</dbReference>
<dbReference type="KEGG" id="oat:OAN307_c13850"/>
<proteinExistence type="predicted"/>
<dbReference type="GO" id="GO:0008168">
    <property type="term" value="F:methyltransferase activity"/>
    <property type="evidence" value="ECO:0007669"/>
    <property type="project" value="UniProtKB-KW"/>
</dbReference>
<dbReference type="SUPFAM" id="SSF53335">
    <property type="entry name" value="S-adenosyl-L-methionine-dependent methyltransferases"/>
    <property type="match status" value="1"/>
</dbReference>
<keyword evidence="2" id="KW-0808">Transferase</keyword>
<dbReference type="EC" id="2.1.1.-" evidence="2"/>
<dbReference type="Pfam" id="PF13649">
    <property type="entry name" value="Methyltransf_25"/>
    <property type="match status" value="1"/>
</dbReference>
<gene>
    <name evidence="2" type="ORF">OAN307_c13850</name>
</gene>
<dbReference type="Proteomes" id="UP000005307">
    <property type="component" value="Chromosome"/>
</dbReference>
<dbReference type="RefSeq" id="WP_015499102.1">
    <property type="nucleotide sequence ID" value="NC_020911.1"/>
</dbReference>
<dbReference type="Gene3D" id="3.40.50.150">
    <property type="entry name" value="Vaccinia Virus protein VP39"/>
    <property type="match status" value="1"/>
</dbReference>
<organism evidence="2 3">
    <name type="scientific">Octadecabacter antarcticus 307</name>
    <dbReference type="NCBI Taxonomy" id="391626"/>
    <lineage>
        <taxon>Bacteria</taxon>
        <taxon>Pseudomonadati</taxon>
        <taxon>Pseudomonadota</taxon>
        <taxon>Alphaproteobacteria</taxon>
        <taxon>Rhodobacterales</taxon>
        <taxon>Roseobacteraceae</taxon>
        <taxon>Octadecabacter</taxon>
    </lineage>
</organism>
<dbReference type="InterPro" id="IPR041698">
    <property type="entry name" value="Methyltransf_25"/>
</dbReference>
<reference evidence="2 3" key="1">
    <citation type="journal article" date="2013" name="PLoS ONE">
        <title>Poles Apart: Arctic and Antarctic Octadecabacter strains Share High Genome Plasticity and a New Type of Xanthorhodopsin.</title>
        <authorList>
            <person name="Vollmers J."/>
            <person name="Voget S."/>
            <person name="Dietrich S."/>
            <person name="Gollnow K."/>
            <person name="Smits M."/>
            <person name="Meyer K."/>
            <person name="Brinkhoff T."/>
            <person name="Simon M."/>
            <person name="Daniel R."/>
        </authorList>
    </citation>
    <scope>NUCLEOTIDE SEQUENCE [LARGE SCALE GENOMIC DNA]</scope>
    <source>
        <strain evidence="2 3">307</strain>
    </source>
</reference>
<dbReference type="STRING" id="391626.OAN307_c13850"/>